<organism evidence="1 2">
    <name type="scientific">Cetobacterium ceti</name>
    <dbReference type="NCBI Taxonomy" id="180163"/>
    <lineage>
        <taxon>Bacteria</taxon>
        <taxon>Fusobacteriati</taxon>
        <taxon>Fusobacteriota</taxon>
        <taxon>Fusobacteriia</taxon>
        <taxon>Fusobacteriales</taxon>
        <taxon>Fusobacteriaceae</taxon>
        <taxon>Cetobacterium</taxon>
    </lineage>
</organism>
<dbReference type="STRING" id="180163.SAMN02745174_02222"/>
<protein>
    <submittedName>
        <fullName evidence="1">Uncharacterized protein</fullName>
    </submittedName>
</protein>
<proteinExistence type="predicted"/>
<dbReference type="AlphaFoldDB" id="A0A1T4Q8C8"/>
<accession>A0A1T4Q8C8</accession>
<evidence type="ECO:0000313" key="1">
    <source>
        <dbReference type="EMBL" id="SJZ99886.1"/>
    </source>
</evidence>
<name>A0A1T4Q8C8_9FUSO</name>
<dbReference type="RefSeq" id="WP_078694666.1">
    <property type="nucleotide sequence ID" value="NZ_FUWX01000019.1"/>
</dbReference>
<reference evidence="1 2" key="1">
    <citation type="submission" date="2017-02" db="EMBL/GenBank/DDBJ databases">
        <authorList>
            <person name="Peterson S.W."/>
        </authorList>
    </citation>
    <scope>NUCLEOTIDE SEQUENCE [LARGE SCALE GENOMIC DNA]</scope>
    <source>
        <strain evidence="1 2">ATCC 700028</strain>
    </source>
</reference>
<keyword evidence="2" id="KW-1185">Reference proteome</keyword>
<evidence type="ECO:0000313" key="2">
    <source>
        <dbReference type="Proteomes" id="UP000191153"/>
    </source>
</evidence>
<dbReference type="EMBL" id="FUWX01000019">
    <property type="protein sequence ID" value="SJZ99886.1"/>
    <property type="molecule type" value="Genomic_DNA"/>
</dbReference>
<sequence length="247" mass="28219">MPEWKKVNVIKFINFIKVKDKNSIPKLSKSLDVFIGPTDLTIDDNLFSIDYIIDKSNSNIKLIKKNKILKGVDVLYIPEMAPGLIQTFLYAFQINFSSRYYNGLYISPIEETLKGTIVCQVFNGKYFDPYKAITEKILGFLNFEFSVQLFDERLNPIRDKNTLFNVYINDSLAGQFKGNYGNTHLQNAPPLLFGYESTELDIKVIVVNNPLVKKFGFDLIYTAPQGAILPSGIVEEIPFNLITFNKE</sequence>
<gene>
    <name evidence="1" type="ORF">SAMN02745174_02222</name>
</gene>
<dbReference type="Proteomes" id="UP000191153">
    <property type="component" value="Unassembled WGS sequence"/>
</dbReference>